<evidence type="ECO:0000313" key="4">
    <source>
        <dbReference type="EMBL" id="RBB38868.1"/>
    </source>
</evidence>
<dbReference type="SUPFAM" id="SSF56349">
    <property type="entry name" value="DNA breaking-rejoining enzymes"/>
    <property type="match status" value="1"/>
</dbReference>
<gene>
    <name evidence="4" type="ORF">DPV79_15930</name>
</gene>
<dbReference type="GO" id="GO:0006310">
    <property type="term" value="P:DNA recombination"/>
    <property type="evidence" value="ECO:0007669"/>
    <property type="project" value="UniProtKB-KW"/>
</dbReference>
<keyword evidence="5" id="KW-1185">Reference proteome</keyword>
<dbReference type="InterPro" id="IPR011010">
    <property type="entry name" value="DNA_brk_join_enz"/>
</dbReference>
<dbReference type="RefSeq" id="WP_113045858.1">
    <property type="nucleotide sequence ID" value="NZ_QMFZ01000012.1"/>
</dbReference>
<organism evidence="4 5">
    <name type="scientific">Burkholderia reimsis</name>
    <dbReference type="NCBI Taxonomy" id="2234132"/>
    <lineage>
        <taxon>Bacteria</taxon>
        <taxon>Pseudomonadati</taxon>
        <taxon>Pseudomonadota</taxon>
        <taxon>Betaproteobacteria</taxon>
        <taxon>Burkholderiales</taxon>
        <taxon>Burkholderiaceae</taxon>
        <taxon>Burkholderia</taxon>
    </lineage>
</organism>
<dbReference type="GO" id="GO:0003677">
    <property type="term" value="F:DNA binding"/>
    <property type="evidence" value="ECO:0007669"/>
    <property type="project" value="InterPro"/>
</dbReference>
<dbReference type="PANTHER" id="PTHR30349:SF94">
    <property type="entry name" value="INTEGRASE_RECOMBINASE HI_1414-RELATED"/>
    <property type="match status" value="1"/>
</dbReference>
<dbReference type="PANTHER" id="PTHR30349">
    <property type="entry name" value="PHAGE INTEGRASE-RELATED"/>
    <property type="match status" value="1"/>
</dbReference>
<dbReference type="InterPro" id="IPR050090">
    <property type="entry name" value="Tyrosine_recombinase_XerCD"/>
</dbReference>
<dbReference type="EMBL" id="QMFZ01000012">
    <property type="protein sequence ID" value="RBB38868.1"/>
    <property type="molecule type" value="Genomic_DNA"/>
</dbReference>
<name>A0A365QUY7_9BURK</name>
<protein>
    <submittedName>
        <fullName evidence="4">Site-specific integrase</fullName>
    </submittedName>
</protein>
<evidence type="ECO:0000259" key="3">
    <source>
        <dbReference type="PROSITE" id="PS51898"/>
    </source>
</evidence>
<evidence type="ECO:0000256" key="2">
    <source>
        <dbReference type="ARBA" id="ARBA00023172"/>
    </source>
</evidence>
<dbReference type="AlphaFoldDB" id="A0A365QUY7"/>
<accession>A0A365QUY7</accession>
<sequence>MATFTTRGSSTRAQVRMRGQEASATFDTRIEAEQWAEQIEARIKRGEVIRHDDFGENPTVAAVIYRFIRDVSPSRPGYKVELNLGLRLAKLETFQKRVANFGAADLRAYRDYRLKGEKPVQSSTFIREMAFLSGVFTHAIREWEVPLKQNPVSMITMPPKGKPRTRRVTEDDIERLAATLNWDMKSTPKKTRQWVMWAFLFAIETAMRRGEFTKVCWRDVHIAERYIYLQTTKNGDSREVPLSQRALALLKLVPVGEPDEKLVPMSEDRFTTLFCEAKKQAGIIDLHAHDSRREAATRVAKKLKKIVGDNDVALLKLSAFTGHKSLQMLKIYFNLSGTEMADALDALDQ</sequence>
<dbReference type="PROSITE" id="PS51898">
    <property type="entry name" value="TYR_RECOMBINASE"/>
    <property type="match status" value="1"/>
</dbReference>
<dbReference type="InterPro" id="IPR013762">
    <property type="entry name" value="Integrase-like_cat_sf"/>
</dbReference>
<reference evidence="4 5" key="1">
    <citation type="submission" date="2018-06" db="EMBL/GenBank/DDBJ databases">
        <title>Draft genome sequence of Burkholderia reimsis strain BE51 isolated from a French agricultural soil.</title>
        <authorList>
            <person name="Esmaeel Q."/>
        </authorList>
    </citation>
    <scope>NUCLEOTIDE SEQUENCE [LARGE SCALE GENOMIC DNA]</scope>
    <source>
        <strain evidence="4 5">BE51</strain>
    </source>
</reference>
<keyword evidence="1" id="KW-0229">DNA integration</keyword>
<dbReference type="Proteomes" id="UP000252458">
    <property type="component" value="Unassembled WGS sequence"/>
</dbReference>
<dbReference type="InterPro" id="IPR002104">
    <property type="entry name" value="Integrase_catalytic"/>
</dbReference>
<keyword evidence="2" id="KW-0233">DNA recombination</keyword>
<dbReference type="GO" id="GO:0015074">
    <property type="term" value="P:DNA integration"/>
    <property type="evidence" value="ECO:0007669"/>
    <property type="project" value="UniProtKB-KW"/>
</dbReference>
<dbReference type="CDD" id="cd00796">
    <property type="entry name" value="INT_Rci_Hp1_C"/>
    <property type="match status" value="1"/>
</dbReference>
<comment type="caution">
    <text evidence="4">The sequence shown here is derived from an EMBL/GenBank/DDBJ whole genome shotgun (WGS) entry which is preliminary data.</text>
</comment>
<dbReference type="Pfam" id="PF00589">
    <property type="entry name" value="Phage_integrase"/>
    <property type="match status" value="1"/>
</dbReference>
<evidence type="ECO:0000256" key="1">
    <source>
        <dbReference type="ARBA" id="ARBA00022908"/>
    </source>
</evidence>
<feature type="domain" description="Tyr recombinase" evidence="3">
    <location>
        <begin position="163"/>
        <end position="345"/>
    </location>
</feature>
<evidence type="ECO:0000313" key="5">
    <source>
        <dbReference type="Proteomes" id="UP000252458"/>
    </source>
</evidence>
<dbReference type="Gene3D" id="1.10.443.10">
    <property type="entry name" value="Intergrase catalytic core"/>
    <property type="match status" value="1"/>
</dbReference>
<proteinExistence type="predicted"/>